<protein>
    <recommendedName>
        <fullName evidence="5">DUF3105 domain-containing protein</fullName>
    </recommendedName>
</protein>
<feature type="region of interest" description="Disordered" evidence="1">
    <location>
        <begin position="190"/>
        <end position="228"/>
    </location>
</feature>
<proteinExistence type="predicted"/>
<dbReference type="STRING" id="155974.SAMN04487818_103147"/>
<organism evidence="3 4">
    <name type="scientific">Actinokineospora terrae</name>
    <dbReference type="NCBI Taxonomy" id="155974"/>
    <lineage>
        <taxon>Bacteria</taxon>
        <taxon>Bacillati</taxon>
        <taxon>Actinomycetota</taxon>
        <taxon>Actinomycetes</taxon>
        <taxon>Pseudonocardiales</taxon>
        <taxon>Pseudonocardiaceae</taxon>
        <taxon>Actinokineospora</taxon>
    </lineage>
</organism>
<feature type="signal peptide" evidence="2">
    <location>
        <begin position="1"/>
        <end position="25"/>
    </location>
</feature>
<dbReference type="Pfam" id="PF11303">
    <property type="entry name" value="DUF3105"/>
    <property type="match status" value="1"/>
</dbReference>
<dbReference type="InterPro" id="IPR021454">
    <property type="entry name" value="DUF3105"/>
</dbReference>
<feature type="compositionally biased region" description="Polar residues" evidence="1">
    <location>
        <begin position="43"/>
        <end position="53"/>
    </location>
</feature>
<name>A0A1H9NUK4_9PSEU</name>
<feature type="compositionally biased region" description="Basic and acidic residues" evidence="1">
    <location>
        <begin position="201"/>
        <end position="215"/>
    </location>
</feature>
<dbReference type="EMBL" id="FOGI01000003">
    <property type="protein sequence ID" value="SER39714.1"/>
    <property type="molecule type" value="Genomic_DNA"/>
</dbReference>
<accession>A0A1H9NUK4</accession>
<dbReference type="AlphaFoldDB" id="A0A1H9NUK4"/>
<evidence type="ECO:0000313" key="4">
    <source>
        <dbReference type="Proteomes" id="UP000199051"/>
    </source>
</evidence>
<dbReference type="Proteomes" id="UP000199051">
    <property type="component" value="Unassembled WGS sequence"/>
</dbReference>
<sequence>MIRYARHLALAAACVALVGCSRTEAGSPTVATSEAEAPAPTGFNPTEDNQDPTSKIDGVLAIEYKGAQHVKPTERVAYDHKPPLGGAHDAVWAPCNGVVYKVAVRTENLVHSLEHGAVWLTYDPDKLDKAGVAALAKKVTGKPYTVMSPYPGQGKAVSLQSWGRQLQVDAVDDKRVDQFIQATRANQYLTPEPGASCDALGSDRFDQDDPPKFDPSDPGPGAIPPTGR</sequence>
<reference evidence="4" key="1">
    <citation type="submission" date="2016-10" db="EMBL/GenBank/DDBJ databases">
        <authorList>
            <person name="Varghese N."/>
            <person name="Submissions S."/>
        </authorList>
    </citation>
    <scope>NUCLEOTIDE SEQUENCE [LARGE SCALE GENOMIC DNA]</scope>
    <source>
        <strain evidence="4">DSM 44260</strain>
    </source>
</reference>
<dbReference type="RefSeq" id="WP_092775615.1">
    <property type="nucleotide sequence ID" value="NZ_FOGI01000003.1"/>
</dbReference>
<feature type="chain" id="PRO_5011497710" description="DUF3105 domain-containing protein" evidence="2">
    <location>
        <begin position="26"/>
        <end position="228"/>
    </location>
</feature>
<evidence type="ECO:0000313" key="3">
    <source>
        <dbReference type="EMBL" id="SER39714.1"/>
    </source>
</evidence>
<keyword evidence="2" id="KW-0732">Signal</keyword>
<feature type="region of interest" description="Disordered" evidence="1">
    <location>
        <begin position="29"/>
        <end position="54"/>
    </location>
</feature>
<keyword evidence="4" id="KW-1185">Reference proteome</keyword>
<evidence type="ECO:0000256" key="1">
    <source>
        <dbReference type="SAM" id="MobiDB-lite"/>
    </source>
</evidence>
<evidence type="ECO:0000256" key="2">
    <source>
        <dbReference type="SAM" id="SignalP"/>
    </source>
</evidence>
<evidence type="ECO:0008006" key="5">
    <source>
        <dbReference type="Google" id="ProtNLM"/>
    </source>
</evidence>
<gene>
    <name evidence="3" type="ORF">SAMN04487818_103147</name>
</gene>
<feature type="compositionally biased region" description="Pro residues" evidence="1">
    <location>
        <begin position="217"/>
        <end position="228"/>
    </location>
</feature>
<dbReference type="PROSITE" id="PS51257">
    <property type="entry name" value="PROKAR_LIPOPROTEIN"/>
    <property type="match status" value="1"/>
</dbReference>